<dbReference type="AlphaFoldDB" id="W9S5Q5"/>
<keyword evidence="4" id="KW-0449">Lipoprotein</keyword>
<dbReference type="Pfam" id="PF09742">
    <property type="entry name" value="Dymeclin"/>
    <property type="match status" value="1"/>
</dbReference>
<evidence type="ECO:0000256" key="1">
    <source>
        <dbReference type="ARBA" id="ARBA00010603"/>
    </source>
</evidence>
<dbReference type="STRING" id="981085.W9S5Q5"/>
<evidence type="ECO:0000313" key="6">
    <source>
        <dbReference type="Proteomes" id="UP000030645"/>
    </source>
</evidence>
<organism evidence="5 6">
    <name type="scientific">Morus notabilis</name>
    <dbReference type="NCBI Taxonomy" id="981085"/>
    <lineage>
        <taxon>Eukaryota</taxon>
        <taxon>Viridiplantae</taxon>
        <taxon>Streptophyta</taxon>
        <taxon>Embryophyta</taxon>
        <taxon>Tracheophyta</taxon>
        <taxon>Spermatophyta</taxon>
        <taxon>Magnoliopsida</taxon>
        <taxon>eudicotyledons</taxon>
        <taxon>Gunneridae</taxon>
        <taxon>Pentapetalae</taxon>
        <taxon>rosids</taxon>
        <taxon>fabids</taxon>
        <taxon>Rosales</taxon>
        <taxon>Moraceae</taxon>
        <taxon>Moreae</taxon>
        <taxon>Morus</taxon>
    </lineage>
</organism>
<sequence>MMAKFLSTAETRFQNQEASIQNLEVQIGQLGNLVSGRTQGSLLSNTENNPKEQVKAIALRSGKQLVEPNTKVAKSNIQEDSTLNEEKKATTTQEERLNLNKKAKGKRVSTEMHIYTDFLRLVLEILNAILTYALPRNPEVVYAIMHRQEVFQPFKSHPRFTELLENIYTVLDFFNSRMDAQRVDGEWSVEKVLQVIIVNCRSWRSEGMKKKNEDGGILSENSLFMLQLEIYYVHIFLGCIAATKRNTLLPLPEQYRGNVDLSGHIGSLGTITSTTGLKSSCLFDSLLKCCPRLAKTSSAYSNSGYSVLS</sequence>
<dbReference type="GO" id="GO:0007030">
    <property type="term" value="P:Golgi organization"/>
    <property type="evidence" value="ECO:0007669"/>
    <property type="project" value="TreeGrafter"/>
</dbReference>
<comment type="similarity">
    <text evidence="1">Belongs to the dymeclin family.</text>
</comment>
<reference evidence="6" key="1">
    <citation type="submission" date="2013-01" db="EMBL/GenBank/DDBJ databases">
        <title>Draft Genome Sequence of a Mulberry Tree, Morus notabilis C.K. Schneid.</title>
        <authorList>
            <person name="He N."/>
            <person name="Zhao S."/>
        </authorList>
    </citation>
    <scope>NUCLEOTIDE SEQUENCE</scope>
</reference>
<evidence type="ECO:0000313" key="5">
    <source>
        <dbReference type="EMBL" id="EXC16747.1"/>
    </source>
</evidence>
<evidence type="ECO:0000256" key="4">
    <source>
        <dbReference type="ARBA" id="ARBA00023288"/>
    </source>
</evidence>
<evidence type="ECO:0000256" key="3">
    <source>
        <dbReference type="ARBA" id="ARBA00022707"/>
    </source>
</evidence>
<protein>
    <recommendedName>
        <fullName evidence="2">Dymeclin</fullName>
    </recommendedName>
</protein>
<keyword evidence="3" id="KW-0519">Myristate</keyword>
<gene>
    <name evidence="5" type="ORF">L484_013327</name>
</gene>
<dbReference type="EMBL" id="KE345800">
    <property type="protein sequence ID" value="EXC16747.1"/>
    <property type="molecule type" value="Genomic_DNA"/>
</dbReference>
<keyword evidence="6" id="KW-1185">Reference proteome</keyword>
<evidence type="ECO:0000256" key="2">
    <source>
        <dbReference type="ARBA" id="ARBA00015736"/>
    </source>
</evidence>
<dbReference type="PANTHER" id="PTHR12895:SF9">
    <property type="entry name" value="DYMECLIN"/>
    <property type="match status" value="1"/>
</dbReference>
<dbReference type="GO" id="GO:0005794">
    <property type="term" value="C:Golgi apparatus"/>
    <property type="evidence" value="ECO:0007669"/>
    <property type="project" value="TreeGrafter"/>
</dbReference>
<dbReference type="PANTHER" id="PTHR12895">
    <property type="entry name" value="DYMECLIN"/>
    <property type="match status" value="1"/>
</dbReference>
<proteinExistence type="inferred from homology"/>
<accession>W9S5Q5</accession>
<name>W9S5Q5_9ROSA</name>
<dbReference type="Proteomes" id="UP000030645">
    <property type="component" value="Unassembled WGS sequence"/>
</dbReference>
<dbReference type="InterPro" id="IPR019142">
    <property type="entry name" value="Dymeclin"/>
</dbReference>
<dbReference type="eggNOG" id="KOG2225">
    <property type="taxonomic scope" value="Eukaryota"/>
</dbReference>